<dbReference type="GO" id="GO:0005758">
    <property type="term" value="C:mitochondrial intermembrane space"/>
    <property type="evidence" value="ECO:0007669"/>
    <property type="project" value="TreeGrafter"/>
</dbReference>
<keyword evidence="2 7" id="KW-0645">Protease</keyword>
<organism evidence="9 10">
    <name type="scientific">[Torrubiella] hemipterigena</name>
    <dbReference type="NCBI Taxonomy" id="1531966"/>
    <lineage>
        <taxon>Eukaryota</taxon>
        <taxon>Fungi</taxon>
        <taxon>Dikarya</taxon>
        <taxon>Ascomycota</taxon>
        <taxon>Pezizomycotina</taxon>
        <taxon>Sordariomycetes</taxon>
        <taxon>Hypocreomycetidae</taxon>
        <taxon>Hypocreales</taxon>
        <taxon>Clavicipitaceae</taxon>
        <taxon>Clavicipitaceae incertae sedis</taxon>
        <taxon>'Torrubiella' clade</taxon>
    </lineage>
</organism>
<sequence>MSTTTMRKPPQAPPLFNATAESALATIEDVIQRHRATIDKIVAEVNLKDATFQNVMLPILKSDNEADTKKWVNGFYQLAADDEALRDASREIEEMMDEFDIECDTREDIFALVNAAYEQRHTENLDAESLHLLEKERSKFVRNGMLLPPGPNRQRLKEVKAKISKLCRQSQKLLDDETGGVWFTPEELDGIPSSSIEIEALEKGSEENAGKVKVTFKYDHFGPLIRYAANEATRRDYIVAETNRANENIPLFKSIIELRDEAARLAGFPNHASLQIGGRMAKTPARVNVMLADLRNRTEKGAKADLDALLAYKKADYEERSIPFDGRLYLWDKAYYSRIRMEKEFSFDGTAFSQYFPAMDTFKKMLRVFEEVMGFKFVHLSEDDRAQIGPTGKSEDLTWHPDAEIYSVWNSEDLGGEFRGYLYLDLYPRDNKYSEDMSLTLQSGFMKDDSTEFYPSAVLICNLPTATATSPALLEHEDVVTIFHELGHAIHDLAGKSKYARSRSVVWDFLETPSQMLEHWCWTPSVLKSLSSHWETGEQVPDKMIDALLSTRGMNAAIDVRDSLLRPLFDMAIHDVATAEDIKALDYCTLFNQLRHDIRLTAGPEDIGMGMDWGHEYLTIDHYITGYDAGYYSYLWSNVYSTDMFYTKFKADPMNKEEGRRYRRIVLERGGSMDEYEYLVEFLGREPNQSAFLESKGLHTLE</sequence>
<evidence type="ECO:0000256" key="4">
    <source>
        <dbReference type="ARBA" id="ARBA00022801"/>
    </source>
</evidence>
<dbReference type="Gene3D" id="3.40.390.10">
    <property type="entry name" value="Collagenase (Catalytic Domain)"/>
    <property type="match status" value="1"/>
</dbReference>
<dbReference type="SUPFAM" id="SSF55486">
    <property type="entry name" value="Metalloproteases ('zincins'), catalytic domain"/>
    <property type="match status" value="1"/>
</dbReference>
<reference evidence="9 10" key="1">
    <citation type="journal article" date="2015" name="Genome Announc.">
        <title>Draft Genome Sequence and Gene Annotation of the Entomopathogenic Fungus Verticillium hemipterigenum.</title>
        <authorList>
            <person name="Horn F."/>
            <person name="Habel A."/>
            <person name="Scharf D.H."/>
            <person name="Dworschak J."/>
            <person name="Brakhage A.A."/>
            <person name="Guthke R."/>
            <person name="Hertweck C."/>
            <person name="Linde J."/>
        </authorList>
    </citation>
    <scope>NUCLEOTIDE SEQUENCE [LARGE SCALE GENOMIC DNA]</scope>
</reference>
<accession>A0A0A1TG46</accession>
<dbReference type="Proteomes" id="UP000039046">
    <property type="component" value="Unassembled WGS sequence"/>
</dbReference>
<evidence type="ECO:0000256" key="5">
    <source>
        <dbReference type="ARBA" id="ARBA00022833"/>
    </source>
</evidence>
<dbReference type="GO" id="GO:0006518">
    <property type="term" value="P:peptide metabolic process"/>
    <property type="evidence" value="ECO:0007669"/>
    <property type="project" value="TreeGrafter"/>
</dbReference>
<dbReference type="InterPro" id="IPR045090">
    <property type="entry name" value="Pept_M3A_M3B"/>
</dbReference>
<comment type="similarity">
    <text evidence="1 7">Belongs to the peptidase M3 family.</text>
</comment>
<evidence type="ECO:0000256" key="6">
    <source>
        <dbReference type="ARBA" id="ARBA00023049"/>
    </source>
</evidence>
<dbReference type="Pfam" id="PF01432">
    <property type="entry name" value="Peptidase_M3"/>
    <property type="match status" value="1"/>
</dbReference>
<evidence type="ECO:0000259" key="8">
    <source>
        <dbReference type="Pfam" id="PF01432"/>
    </source>
</evidence>
<evidence type="ECO:0000313" key="9">
    <source>
        <dbReference type="EMBL" id="CEJ87333.1"/>
    </source>
</evidence>
<dbReference type="InterPro" id="IPR024077">
    <property type="entry name" value="Neurolysin/TOP_dom2"/>
</dbReference>
<evidence type="ECO:0000256" key="3">
    <source>
        <dbReference type="ARBA" id="ARBA00022723"/>
    </source>
</evidence>
<gene>
    <name evidence="9" type="ORF">VHEMI04382</name>
</gene>
<evidence type="ECO:0000256" key="1">
    <source>
        <dbReference type="ARBA" id="ARBA00006040"/>
    </source>
</evidence>
<dbReference type="Gene3D" id="1.20.1050.40">
    <property type="entry name" value="Endopeptidase. Chain P, domain 1"/>
    <property type="match status" value="1"/>
</dbReference>
<dbReference type="InterPro" id="IPR024080">
    <property type="entry name" value="Neurolysin/TOP_N"/>
</dbReference>
<dbReference type="HOGENOM" id="CLU_001805_1_1_1"/>
<dbReference type="PANTHER" id="PTHR11804">
    <property type="entry name" value="PROTEASE M3 THIMET OLIGOPEPTIDASE-RELATED"/>
    <property type="match status" value="1"/>
</dbReference>
<name>A0A0A1TG46_9HYPO</name>
<keyword evidence="5 7" id="KW-0862">Zinc</keyword>
<dbReference type="InterPro" id="IPR001567">
    <property type="entry name" value="Pept_M3A_M3B_dom"/>
</dbReference>
<evidence type="ECO:0000313" key="10">
    <source>
        <dbReference type="Proteomes" id="UP000039046"/>
    </source>
</evidence>
<keyword evidence="6 7" id="KW-0482">Metalloprotease</keyword>
<keyword evidence="4 7" id="KW-0378">Hydrolase</keyword>
<dbReference type="CDD" id="cd06455">
    <property type="entry name" value="M3A_TOP"/>
    <property type="match status" value="1"/>
</dbReference>
<dbReference type="Gene3D" id="1.10.1370.10">
    <property type="entry name" value="Neurolysin, domain 3"/>
    <property type="match status" value="1"/>
</dbReference>
<keyword evidence="3 7" id="KW-0479">Metal-binding</keyword>
<dbReference type="GO" id="GO:0004222">
    <property type="term" value="F:metalloendopeptidase activity"/>
    <property type="evidence" value="ECO:0007669"/>
    <property type="project" value="InterPro"/>
</dbReference>
<evidence type="ECO:0000256" key="7">
    <source>
        <dbReference type="RuleBase" id="RU003435"/>
    </source>
</evidence>
<dbReference type="PANTHER" id="PTHR11804:SF84">
    <property type="entry name" value="SACCHAROLYSIN"/>
    <property type="match status" value="1"/>
</dbReference>
<comment type="cofactor">
    <cofactor evidence="7">
        <name>Zn(2+)</name>
        <dbReference type="ChEBI" id="CHEBI:29105"/>
    </cofactor>
    <text evidence="7">Binds 1 zinc ion.</text>
</comment>
<dbReference type="GO" id="GO:0006508">
    <property type="term" value="P:proteolysis"/>
    <property type="evidence" value="ECO:0007669"/>
    <property type="project" value="UniProtKB-KW"/>
</dbReference>
<feature type="domain" description="Peptidase M3A/M3B catalytic" evidence="8">
    <location>
        <begin position="226"/>
        <end position="697"/>
    </location>
</feature>
<dbReference type="FunFam" id="3.40.390.10:FF:000074">
    <property type="entry name" value="Metalloprotease"/>
    <property type="match status" value="1"/>
</dbReference>
<evidence type="ECO:0000256" key="2">
    <source>
        <dbReference type="ARBA" id="ARBA00022670"/>
    </source>
</evidence>
<dbReference type="EMBL" id="CDHN01000002">
    <property type="protein sequence ID" value="CEJ87333.1"/>
    <property type="molecule type" value="Genomic_DNA"/>
</dbReference>
<dbReference type="AlphaFoldDB" id="A0A0A1TG46"/>
<dbReference type="OrthoDB" id="534666at2759"/>
<proteinExistence type="inferred from homology"/>
<dbReference type="InterPro" id="IPR024079">
    <property type="entry name" value="MetalloPept_cat_dom_sf"/>
</dbReference>
<dbReference type="GO" id="GO:0046872">
    <property type="term" value="F:metal ion binding"/>
    <property type="evidence" value="ECO:0007669"/>
    <property type="project" value="UniProtKB-UniRule"/>
</dbReference>
<keyword evidence="10" id="KW-1185">Reference proteome</keyword>
<protein>
    <recommendedName>
        <fullName evidence="8">Peptidase M3A/M3B catalytic domain-containing protein</fullName>
    </recommendedName>
</protein>